<proteinExistence type="predicted"/>
<organism evidence="1 2">
    <name type="scientific">Teichococcus coralli</name>
    <dbReference type="NCBI Taxonomy" id="2545983"/>
    <lineage>
        <taxon>Bacteria</taxon>
        <taxon>Pseudomonadati</taxon>
        <taxon>Pseudomonadota</taxon>
        <taxon>Alphaproteobacteria</taxon>
        <taxon>Acetobacterales</taxon>
        <taxon>Roseomonadaceae</taxon>
        <taxon>Roseomonas</taxon>
    </lineage>
</organism>
<keyword evidence="2" id="KW-1185">Reference proteome</keyword>
<evidence type="ECO:0000313" key="2">
    <source>
        <dbReference type="Proteomes" id="UP000460715"/>
    </source>
</evidence>
<accession>A0A845B9Z2</accession>
<reference evidence="1 2" key="1">
    <citation type="submission" date="2019-03" db="EMBL/GenBank/DDBJ databases">
        <title>Roseomonas sp. a novel Roseomonas species isolated from Sea whip Gorgonian.</title>
        <authorList>
            <person name="Li F."/>
            <person name="Pan X."/>
            <person name="Huang S."/>
            <person name="Li Z."/>
            <person name="Meng B."/>
        </authorList>
    </citation>
    <scope>NUCLEOTIDE SEQUENCE [LARGE SCALE GENOMIC DNA]</scope>
    <source>
        <strain evidence="1 2">M0104</strain>
    </source>
</reference>
<evidence type="ECO:0000313" key="1">
    <source>
        <dbReference type="EMBL" id="MXP63595.1"/>
    </source>
</evidence>
<sequence>MSDDRRRRARAWMAALLGAAALLSAGGARAQLRSLSVPAEAGVVVAPRGQVQPRLVRPPSALAEAFLDEGPAPLQLPAGGQGLAAPLGLILPMAAGALLGAGVAGGGSGSGSGPVRTR</sequence>
<dbReference type="AlphaFoldDB" id="A0A845B9Z2"/>
<protein>
    <submittedName>
        <fullName evidence="1">Uncharacterized protein</fullName>
    </submittedName>
</protein>
<dbReference type="PROSITE" id="PS51318">
    <property type="entry name" value="TAT"/>
    <property type="match status" value="1"/>
</dbReference>
<dbReference type="RefSeq" id="WP_160936711.1">
    <property type="nucleotide sequence ID" value="NZ_SNVJ01000006.1"/>
</dbReference>
<gene>
    <name evidence="1" type="ORF">E0493_09570</name>
</gene>
<dbReference type="Proteomes" id="UP000460715">
    <property type="component" value="Unassembled WGS sequence"/>
</dbReference>
<comment type="caution">
    <text evidence="1">The sequence shown here is derived from an EMBL/GenBank/DDBJ whole genome shotgun (WGS) entry which is preliminary data.</text>
</comment>
<dbReference type="InterPro" id="IPR006311">
    <property type="entry name" value="TAT_signal"/>
</dbReference>
<name>A0A845B9Z2_9PROT</name>
<dbReference type="EMBL" id="SNVJ01000006">
    <property type="protein sequence ID" value="MXP63595.1"/>
    <property type="molecule type" value="Genomic_DNA"/>
</dbReference>